<comment type="function">
    <text evidence="5">Effector that suppresses plant defense responses during pathogen infection.</text>
</comment>
<feature type="region of interest" description="Disordered" evidence="6">
    <location>
        <begin position="33"/>
        <end position="119"/>
    </location>
</feature>
<dbReference type="Proteomes" id="UP000285624">
    <property type="component" value="Unassembled WGS sequence"/>
</dbReference>
<accession>A0A3R7N9P9</accession>
<comment type="domain">
    <text evidence="5">The RxLR-dEER motif acts to carry the protein into the host cell cytoplasm through binding to cell surface phosphatidylinositol-3-phosphate.</text>
</comment>
<dbReference type="EMBL" id="MBDN02001084">
    <property type="protein sequence ID" value="RLN72610.1"/>
    <property type="molecule type" value="Genomic_DNA"/>
</dbReference>
<feature type="signal peptide" evidence="5">
    <location>
        <begin position="1"/>
        <end position="23"/>
    </location>
</feature>
<evidence type="ECO:0000256" key="3">
    <source>
        <dbReference type="ARBA" id="ARBA00022525"/>
    </source>
</evidence>
<evidence type="ECO:0000256" key="6">
    <source>
        <dbReference type="SAM" id="MobiDB-lite"/>
    </source>
</evidence>
<dbReference type="Pfam" id="PF16810">
    <property type="entry name" value="RXLR"/>
    <property type="match status" value="1"/>
</dbReference>
<keyword evidence="9" id="KW-1185">Reference proteome</keyword>
<evidence type="ECO:0000256" key="1">
    <source>
        <dbReference type="ARBA" id="ARBA00004613"/>
    </source>
</evidence>
<comment type="caution">
    <text evidence="8">The sequence shown here is derived from an EMBL/GenBank/DDBJ whole genome shotgun (WGS) entry which is preliminary data.</text>
</comment>
<evidence type="ECO:0000256" key="4">
    <source>
        <dbReference type="ARBA" id="ARBA00022729"/>
    </source>
</evidence>
<feature type="chain" id="PRO_5036092512" description="RxLR effector protein" evidence="5">
    <location>
        <begin position="24"/>
        <end position="152"/>
    </location>
</feature>
<feature type="compositionally biased region" description="Acidic residues" evidence="6">
    <location>
        <begin position="61"/>
        <end position="72"/>
    </location>
</feature>
<evidence type="ECO:0000256" key="2">
    <source>
        <dbReference type="ARBA" id="ARBA00010400"/>
    </source>
</evidence>
<evidence type="ECO:0000313" key="7">
    <source>
        <dbReference type="EMBL" id="RLN36970.1"/>
    </source>
</evidence>
<comment type="similarity">
    <text evidence="2 5">Belongs to the RxLR effector family.</text>
</comment>
<feature type="compositionally biased region" description="Basic and acidic residues" evidence="6">
    <location>
        <begin position="35"/>
        <end position="53"/>
    </location>
</feature>
<protein>
    <recommendedName>
        <fullName evidence="5">RxLR effector protein</fullName>
    </recommendedName>
</protein>
<dbReference type="Proteomes" id="UP000285883">
    <property type="component" value="Unassembled WGS sequence"/>
</dbReference>
<keyword evidence="4 5" id="KW-0732">Signal</keyword>
<keyword evidence="3 5" id="KW-0964">Secreted</keyword>
<proteinExistence type="inferred from homology"/>
<reference evidence="9 10" key="1">
    <citation type="submission" date="2018-07" db="EMBL/GenBank/DDBJ databases">
        <title>Genome sequencing of oomycete isolates from Chile give support for New Zealand origin for Phytophthora kernoviae and make available the first Nothophytophthora sp. genome.</title>
        <authorList>
            <person name="Studholme D.J."/>
            <person name="Sanfuentes E."/>
            <person name="Panda P."/>
            <person name="Hill R."/>
            <person name="Sambles C."/>
            <person name="Grant M."/>
            <person name="Williams N.M."/>
            <person name="Mcdougal R.L."/>
        </authorList>
    </citation>
    <scope>NUCLEOTIDE SEQUENCE [LARGE SCALE GENOMIC DNA]</scope>
    <source>
        <strain evidence="7">Chile2</strain>
        <strain evidence="8">Chile4</strain>
    </source>
</reference>
<sequence>MRGYFVFLLLAFTLLACNEAVLATNSDQNTIVSSDSKHVGRSLRTDLNDDDKKHRFLQAEALDEESAIDEESEERRGGGGGGGGHGGGGGGGHGGGGGGGHKKTPEAVNSKLNLSKKKDQELSRGYLSYWNMRTTGYAPYYATNGDHSRNKD</sequence>
<evidence type="ECO:0000313" key="8">
    <source>
        <dbReference type="EMBL" id="RLN72610.1"/>
    </source>
</evidence>
<dbReference type="PROSITE" id="PS51257">
    <property type="entry name" value="PROKAR_LIPOPROTEIN"/>
    <property type="match status" value="1"/>
</dbReference>
<evidence type="ECO:0000256" key="5">
    <source>
        <dbReference type="RuleBase" id="RU367124"/>
    </source>
</evidence>
<gene>
    <name evidence="7" type="ORF">BBI17_009771</name>
    <name evidence="8" type="ORF">BBO99_00009740</name>
</gene>
<comment type="subcellular location">
    <subcellularLocation>
        <location evidence="1 5">Secreted</location>
    </subcellularLocation>
</comment>
<organism evidence="8 9">
    <name type="scientific">Phytophthora kernoviae</name>
    <dbReference type="NCBI Taxonomy" id="325452"/>
    <lineage>
        <taxon>Eukaryota</taxon>
        <taxon>Sar</taxon>
        <taxon>Stramenopiles</taxon>
        <taxon>Oomycota</taxon>
        <taxon>Peronosporomycetes</taxon>
        <taxon>Peronosporales</taxon>
        <taxon>Peronosporaceae</taxon>
        <taxon>Phytophthora</taxon>
    </lineage>
</organism>
<feature type="compositionally biased region" description="Gly residues" evidence="6">
    <location>
        <begin position="78"/>
        <end position="99"/>
    </location>
</feature>
<dbReference type="InterPro" id="IPR031825">
    <property type="entry name" value="RXLR"/>
</dbReference>
<dbReference type="EMBL" id="MAYM02000677">
    <property type="protein sequence ID" value="RLN36970.1"/>
    <property type="molecule type" value="Genomic_DNA"/>
</dbReference>
<evidence type="ECO:0000313" key="10">
    <source>
        <dbReference type="Proteomes" id="UP000285883"/>
    </source>
</evidence>
<name>A0A3R7N9P9_9STRA</name>
<evidence type="ECO:0000313" key="9">
    <source>
        <dbReference type="Proteomes" id="UP000285624"/>
    </source>
</evidence>
<dbReference type="AlphaFoldDB" id="A0A3R7N9P9"/>